<dbReference type="Gene3D" id="3.90.180.10">
    <property type="entry name" value="Medium-chain alcohol dehydrogenases, catalytic domain"/>
    <property type="match status" value="1"/>
</dbReference>
<dbReference type="InterPro" id="IPR045010">
    <property type="entry name" value="MDR_fam"/>
</dbReference>
<dbReference type="PANTHER" id="PTHR43205:SF7">
    <property type="entry name" value="PROSTAGLANDIN REDUCTASE 1"/>
    <property type="match status" value="1"/>
</dbReference>
<gene>
    <name evidence="3" type="ORF">CCR87_10420</name>
</gene>
<dbReference type="SUPFAM" id="SSF50129">
    <property type="entry name" value="GroES-like"/>
    <property type="match status" value="1"/>
</dbReference>
<protein>
    <submittedName>
        <fullName evidence="3">NADP-dependent oxidoreductase</fullName>
    </submittedName>
</protein>
<accession>A0A934WJ75</accession>
<dbReference type="GO" id="GO:0016628">
    <property type="term" value="F:oxidoreductase activity, acting on the CH-CH group of donors, NAD or NADP as acceptor"/>
    <property type="evidence" value="ECO:0007669"/>
    <property type="project" value="InterPro"/>
</dbReference>
<reference evidence="3" key="1">
    <citation type="submission" date="2017-05" db="EMBL/GenBank/DDBJ databases">
        <authorList>
            <person name="Imhoff J.F."/>
            <person name="Rahn T."/>
            <person name="Kuenzel S."/>
            <person name="Neulinger S.C."/>
        </authorList>
    </citation>
    <scope>NUCLEOTIDE SEQUENCE</scope>
    <source>
        <strain evidence="3">LMG 28126</strain>
    </source>
</reference>
<dbReference type="CDD" id="cd05288">
    <property type="entry name" value="PGDH"/>
    <property type="match status" value="1"/>
</dbReference>
<sequence>MPMNRQWVLDHHPDGPATPATWRLEDAPMPEPGPGQILVRTRWLSLDPYMRGRIAPGANYAAGVAPGEVMQGGGVAEVVASNHPGWAVGEMVETMAMGWREHAVLDPDRPGTARANRIPPGIPPQASLGWAGMPGLTAFVGLTEIGRPLPGETVVISAASGAVGQVAIQIARLMGARVVAIAGSDDKLAHCRDLGAAEVINHRTADIGAALDAACPGGVDVFFDNTGGPIHDAVMARLATHARVIICGRIAVVDQPADRDIGLRASSRMIVTRARVQGLVVFDWWHLRDAALSRLAQWHRDGHITFREDVLEGFERVPEAFCRMMAGANFGKQLVRL</sequence>
<dbReference type="PANTHER" id="PTHR43205">
    <property type="entry name" value="PROSTAGLANDIN REDUCTASE"/>
    <property type="match status" value="1"/>
</dbReference>
<dbReference type="FunFam" id="3.40.50.720:FF:000121">
    <property type="entry name" value="Prostaglandin reductase 2"/>
    <property type="match status" value="1"/>
</dbReference>
<keyword evidence="1" id="KW-0560">Oxidoreductase</keyword>
<dbReference type="SMART" id="SM00829">
    <property type="entry name" value="PKS_ER"/>
    <property type="match status" value="1"/>
</dbReference>
<dbReference type="Gene3D" id="3.40.50.720">
    <property type="entry name" value="NAD(P)-binding Rossmann-like Domain"/>
    <property type="match status" value="1"/>
</dbReference>
<dbReference type="Pfam" id="PF16884">
    <property type="entry name" value="ADH_N_2"/>
    <property type="match status" value="1"/>
</dbReference>
<dbReference type="Proteomes" id="UP000706333">
    <property type="component" value="Unassembled WGS sequence"/>
</dbReference>
<dbReference type="Pfam" id="PF00107">
    <property type="entry name" value="ADH_zinc_N"/>
    <property type="match status" value="1"/>
</dbReference>
<feature type="domain" description="Enoyl reductase (ER)" evidence="2">
    <location>
        <begin position="17"/>
        <end position="335"/>
    </location>
</feature>
<reference evidence="3" key="2">
    <citation type="journal article" date="2020" name="Microorganisms">
        <title>Osmotic Adaptation and Compatible Solute Biosynthesis of Phototrophic Bacteria as Revealed from Genome Analyses.</title>
        <authorList>
            <person name="Imhoff J.F."/>
            <person name="Rahn T."/>
            <person name="Kunzel S."/>
            <person name="Keller A."/>
            <person name="Neulinger S.C."/>
        </authorList>
    </citation>
    <scope>NUCLEOTIDE SEQUENCE</scope>
    <source>
        <strain evidence="3">LMG 28126</strain>
    </source>
</reference>
<evidence type="ECO:0000256" key="1">
    <source>
        <dbReference type="ARBA" id="ARBA00023002"/>
    </source>
</evidence>
<dbReference type="SUPFAM" id="SSF51735">
    <property type="entry name" value="NAD(P)-binding Rossmann-fold domains"/>
    <property type="match status" value="1"/>
</dbReference>
<dbReference type="InterPro" id="IPR013149">
    <property type="entry name" value="ADH-like_C"/>
</dbReference>
<dbReference type="InterPro" id="IPR020843">
    <property type="entry name" value="ER"/>
</dbReference>
<dbReference type="AlphaFoldDB" id="A0A934WJ75"/>
<keyword evidence="4" id="KW-1185">Reference proteome</keyword>
<evidence type="ECO:0000313" key="3">
    <source>
        <dbReference type="EMBL" id="MBK5927736.1"/>
    </source>
</evidence>
<proteinExistence type="predicted"/>
<name>A0A934WJ75_9RHOB</name>
<dbReference type="InterPro" id="IPR011032">
    <property type="entry name" value="GroES-like_sf"/>
</dbReference>
<organism evidence="3 4">
    <name type="scientific">Rhodobaculum claviforme</name>
    <dbReference type="NCBI Taxonomy" id="1549854"/>
    <lineage>
        <taxon>Bacteria</taxon>
        <taxon>Pseudomonadati</taxon>
        <taxon>Pseudomonadota</taxon>
        <taxon>Alphaproteobacteria</taxon>
        <taxon>Rhodobacterales</taxon>
        <taxon>Paracoccaceae</taxon>
        <taxon>Rhodobaculum</taxon>
    </lineage>
</organism>
<dbReference type="InterPro" id="IPR036291">
    <property type="entry name" value="NAD(P)-bd_dom_sf"/>
</dbReference>
<evidence type="ECO:0000259" key="2">
    <source>
        <dbReference type="SMART" id="SM00829"/>
    </source>
</evidence>
<comment type="caution">
    <text evidence="3">The sequence shown here is derived from an EMBL/GenBank/DDBJ whole genome shotgun (WGS) entry which is preliminary data.</text>
</comment>
<evidence type="ECO:0000313" key="4">
    <source>
        <dbReference type="Proteomes" id="UP000706333"/>
    </source>
</evidence>
<dbReference type="EMBL" id="NHSD01000271">
    <property type="protein sequence ID" value="MBK5927736.1"/>
    <property type="molecule type" value="Genomic_DNA"/>
</dbReference>
<dbReference type="InterPro" id="IPR041694">
    <property type="entry name" value="ADH_N_2"/>
</dbReference>